<accession>A0ABZ1QYT5</accession>
<evidence type="ECO:0000256" key="1">
    <source>
        <dbReference type="SAM" id="MobiDB-lite"/>
    </source>
</evidence>
<feature type="region of interest" description="Disordered" evidence="1">
    <location>
        <begin position="720"/>
        <end position="740"/>
    </location>
</feature>
<dbReference type="SUPFAM" id="SSF52540">
    <property type="entry name" value="P-loop containing nucleoside triphosphate hydrolases"/>
    <property type="match status" value="1"/>
</dbReference>
<evidence type="ECO:0000313" key="3">
    <source>
        <dbReference type="Proteomes" id="UP001432071"/>
    </source>
</evidence>
<feature type="region of interest" description="Disordered" evidence="1">
    <location>
        <begin position="543"/>
        <end position="574"/>
    </location>
</feature>
<feature type="compositionally biased region" description="Pro residues" evidence="1">
    <location>
        <begin position="548"/>
        <end position="572"/>
    </location>
</feature>
<organism evidence="2 3">
    <name type="scientific">Streptomyces bobili</name>
    <dbReference type="NCBI Taxonomy" id="67280"/>
    <lineage>
        <taxon>Bacteria</taxon>
        <taxon>Bacillati</taxon>
        <taxon>Actinomycetota</taxon>
        <taxon>Actinomycetes</taxon>
        <taxon>Kitasatosporales</taxon>
        <taxon>Streptomycetaceae</taxon>
        <taxon>Streptomyces</taxon>
    </lineage>
</organism>
<sequence>MTGHGGGAVHRRLYGRGALFDVDPAGLVPRLVGLRPYEHHAVKPEHGDDVPVLVLAGGRGTGKSAVLAEVLEAYTERTRKGEARRRTPVALIDCEDVQFAGPPHEESPESWSPVWQALLVLAEQLTEPVKAAGQLTFPRLTAGLVAVRASDWSGRTDSERIRRELVRILLLNERGSRFGVAGRWAARVAGRVIGAASGQGPFVAAAIEATLEALSEGFTNHKEQRPSQWYRGYPNAGGNAKRGLLLLSGNFRAGGTSREHAERWLVRALLADLAEAYAGLGSHLRRIGRPVVLLDNARGGPGPGLLDAVLRDRAEGADDQVVCVATVRGTEHPALGDAVRRELAEVARVAEWAPGSSPSSRALLVPLPPLGPDETLHMVGAVCDDIEIPPRLPQAAHRLTGGNPLGIVLLATAARQHPERAASLGRLLTSDIRLEEGQADGRPAYAELLARLVPADRLEELTVLAAAHDHDSAVALAAAHLPDDFGSSGVRSLRSRLAEEGMPAVPGQFVGDPFVRTLLLLRLHHRDPDHGGWREVHETLIRHYTDPAPGPDPSPDPDPVPDPVPAPDPALTPDPARARYRLAHELALGNTENAVSHLRDTFRTLDTRTWLDTLCFLASAPYFHPHDAEGRDLGHDDRRAAIALGRTDAGHGPTEGVDAFLHLRTRRLLHAVWQAGDPLVLPDPAVCERLRFELLQLSDLRPAGGALLFATSRAWPRDALAGRPLRTPADDGEDDGDGEA</sequence>
<keyword evidence="3" id="KW-1185">Reference proteome</keyword>
<dbReference type="RefSeq" id="WP_328735381.1">
    <property type="nucleotide sequence ID" value="NZ_CP108038.1"/>
</dbReference>
<gene>
    <name evidence="2" type="ORF">OHT53_17915</name>
</gene>
<dbReference type="GeneID" id="93762886"/>
<protein>
    <recommendedName>
        <fullName evidence="4">ATP-binding protein</fullName>
    </recommendedName>
</protein>
<evidence type="ECO:0000313" key="2">
    <source>
        <dbReference type="EMBL" id="WUN87837.1"/>
    </source>
</evidence>
<evidence type="ECO:0008006" key="4">
    <source>
        <dbReference type="Google" id="ProtNLM"/>
    </source>
</evidence>
<dbReference type="InterPro" id="IPR027417">
    <property type="entry name" value="P-loop_NTPase"/>
</dbReference>
<reference evidence="2" key="1">
    <citation type="submission" date="2022-10" db="EMBL/GenBank/DDBJ databases">
        <title>The complete genomes of actinobacterial strains from the NBC collection.</title>
        <authorList>
            <person name="Joergensen T.S."/>
            <person name="Alvarez Arevalo M."/>
            <person name="Sterndorff E.B."/>
            <person name="Faurdal D."/>
            <person name="Vuksanovic O."/>
            <person name="Mourched A.-S."/>
            <person name="Charusanti P."/>
            <person name="Shaw S."/>
            <person name="Blin K."/>
            <person name="Weber T."/>
        </authorList>
    </citation>
    <scope>NUCLEOTIDE SEQUENCE</scope>
    <source>
        <strain evidence="2">NBC_00302</strain>
    </source>
</reference>
<proteinExistence type="predicted"/>
<name>A0ABZ1QYT5_9ACTN</name>
<feature type="compositionally biased region" description="Acidic residues" evidence="1">
    <location>
        <begin position="730"/>
        <end position="740"/>
    </location>
</feature>
<dbReference type="Proteomes" id="UP001432071">
    <property type="component" value="Chromosome"/>
</dbReference>
<dbReference type="EMBL" id="CP108038">
    <property type="protein sequence ID" value="WUN87837.1"/>
    <property type="molecule type" value="Genomic_DNA"/>
</dbReference>